<dbReference type="CDD" id="cd00024">
    <property type="entry name" value="CD_CSD"/>
    <property type="match status" value="1"/>
</dbReference>
<evidence type="ECO:0000313" key="3">
    <source>
        <dbReference type="EMBL" id="TPX30912.1"/>
    </source>
</evidence>
<comment type="caution">
    <text evidence="3">The sequence shown here is derived from an EMBL/GenBank/DDBJ whole genome shotgun (WGS) entry which is preliminary data.</text>
</comment>
<dbReference type="AlphaFoldDB" id="A0A507BTH6"/>
<dbReference type="GO" id="GO:0003676">
    <property type="term" value="F:nucleic acid binding"/>
    <property type="evidence" value="ECO:0007669"/>
    <property type="project" value="InterPro"/>
</dbReference>
<dbReference type="PANTHER" id="PTHR45835:SF99">
    <property type="entry name" value="CHROMO DOMAIN-CONTAINING PROTEIN-RELATED"/>
    <property type="match status" value="1"/>
</dbReference>
<dbReference type="InterPro" id="IPR012337">
    <property type="entry name" value="RNaseH-like_sf"/>
</dbReference>
<gene>
    <name evidence="3" type="ORF">SeLEV6574_g08574</name>
</gene>
<keyword evidence="1" id="KW-0175">Coiled coil</keyword>
<feature type="non-terminal residue" evidence="3">
    <location>
        <position position="1"/>
    </location>
</feature>
<reference evidence="3 4" key="1">
    <citation type="journal article" date="2019" name="Sci. Rep.">
        <title>Comparative genomics of chytrid fungi reveal insights into the obligate biotrophic and pathogenic lifestyle of Synchytrium endobioticum.</title>
        <authorList>
            <person name="van de Vossenberg B.T.L.H."/>
            <person name="Warris S."/>
            <person name="Nguyen H.D.T."/>
            <person name="van Gent-Pelzer M.P.E."/>
            <person name="Joly D.L."/>
            <person name="van de Geest H.C."/>
            <person name="Bonants P.J.M."/>
            <person name="Smith D.S."/>
            <person name="Levesque C.A."/>
            <person name="van der Lee T.A.J."/>
        </authorList>
    </citation>
    <scope>NUCLEOTIDE SEQUENCE [LARGE SCALE GENOMIC DNA]</scope>
    <source>
        <strain evidence="3 4">LEV6574</strain>
    </source>
</reference>
<dbReference type="Gene3D" id="3.30.420.10">
    <property type="entry name" value="Ribonuclease H-like superfamily/Ribonuclease H"/>
    <property type="match status" value="1"/>
</dbReference>
<name>A0A507BTH6_9FUNG</name>
<dbReference type="InterPro" id="IPR000953">
    <property type="entry name" value="Chromo/chromo_shadow_dom"/>
</dbReference>
<dbReference type="Proteomes" id="UP000320475">
    <property type="component" value="Unassembled WGS sequence"/>
</dbReference>
<proteinExistence type="predicted"/>
<dbReference type="InterPro" id="IPR036397">
    <property type="entry name" value="RNaseH_sf"/>
</dbReference>
<accession>A0A507BTH6</accession>
<dbReference type="Gene3D" id="2.40.50.40">
    <property type="match status" value="1"/>
</dbReference>
<dbReference type="PANTHER" id="PTHR45835">
    <property type="entry name" value="YALI0A06105P"/>
    <property type="match status" value="1"/>
</dbReference>
<dbReference type="VEuPathDB" id="FungiDB:SeMB42_g06686"/>
<dbReference type="PROSITE" id="PS50013">
    <property type="entry name" value="CHROMO_2"/>
    <property type="match status" value="1"/>
</dbReference>
<dbReference type="SUPFAM" id="SSF53098">
    <property type="entry name" value="Ribonuclease H-like"/>
    <property type="match status" value="1"/>
</dbReference>
<dbReference type="OrthoDB" id="3561256at2759"/>
<evidence type="ECO:0000256" key="1">
    <source>
        <dbReference type="SAM" id="Coils"/>
    </source>
</evidence>
<dbReference type="Pfam" id="PF24626">
    <property type="entry name" value="SH3_Tf2-1"/>
    <property type="match status" value="1"/>
</dbReference>
<evidence type="ECO:0000313" key="4">
    <source>
        <dbReference type="Proteomes" id="UP000320475"/>
    </source>
</evidence>
<sequence length="279" mass="32221">GQTERVNAIVEQYLRCYANTQQKDWIKYLSLAEFAYNSAEHSSTKTSPFYANYGFNPRMDLLKTPSADDLANDAATNFADALEAILKELKDQMGKAQDAYSRYANKFRINHPFKIGDYVYLKTKGISGSKLDTKFIGPYPIIKEISPVAFKLLLPIHMKIHPVFHVNLFKPAGTPRIIEPEPHQSIVIPQDRINRVPHSVINVKSPEEYPRKRWEWLVHWVDTDPIDDTWETASFFEENEELIINFYRGAGKNRAKPSNLEDLIYENLRPTKPLAYTQK</sequence>
<dbReference type="InterPro" id="IPR056924">
    <property type="entry name" value="SH3_Tf2-1"/>
</dbReference>
<dbReference type="EMBL" id="QEAM01001102">
    <property type="protein sequence ID" value="TPX30912.1"/>
    <property type="molecule type" value="Genomic_DNA"/>
</dbReference>
<protein>
    <recommendedName>
        <fullName evidence="2">Chromo domain-containing protein</fullName>
    </recommendedName>
</protein>
<feature type="domain" description="Chromo" evidence="2">
    <location>
        <begin position="195"/>
        <end position="258"/>
    </location>
</feature>
<dbReference type="SUPFAM" id="SSF54160">
    <property type="entry name" value="Chromo domain-like"/>
    <property type="match status" value="1"/>
</dbReference>
<organism evidence="3 4">
    <name type="scientific">Synchytrium endobioticum</name>
    <dbReference type="NCBI Taxonomy" id="286115"/>
    <lineage>
        <taxon>Eukaryota</taxon>
        <taxon>Fungi</taxon>
        <taxon>Fungi incertae sedis</taxon>
        <taxon>Chytridiomycota</taxon>
        <taxon>Chytridiomycota incertae sedis</taxon>
        <taxon>Chytridiomycetes</taxon>
        <taxon>Synchytriales</taxon>
        <taxon>Synchytriaceae</taxon>
        <taxon>Synchytrium</taxon>
    </lineage>
</organism>
<dbReference type="InterPro" id="IPR016197">
    <property type="entry name" value="Chromo-like_dom_sf"/>
</dbReference>
<evidence type="ECO:0000259" key="2">
    <source>
        <dbReference type="PROSITE" id="PS50013"/>
    </source>
</evidence>
<feature type="coiled-coil region" evidence="1">
    <location>
        <begin position="72"/>
        <end position="106"/>
    </location>
</feature>